<accession>A0A8S4QSY0</accession>
<comment type="caution">
    <text evidence="1">The sequence shown here is derived from an EMBL/GenBank/DDBJ whole genome shotgun (WGS) entry which is preliminary data.</text>
</comment>
<evidence type="ECO:0000313" key="1">
    <source>
        <dbReference type="EMBL" id="CAH2218668.1"/>
    </source>
</evidence>
<evidence type="ECO:0000313" key="2">
    <source>
        <dbReference type="Proteomes" id="UP000838756"/>
    </source>
</evidence>
<name>A0A8S4QSY0_9NEOP</name>
<dbReference type="Proteomes" id="UP000838756">
    <property type="component" value="Unassembled WGS sequence"/>
</dbReference>
<proteinExistence type="predicted"/>
<sequence length="87" mass="9952">MMTYRSETWSLTMGLIRRLGDTQWAIKRVMLEVYVIKLEMRTSVEELELPKQLSKSRNLSGNGRALRSENIGLLRCWNGDPAPVNAA</sequence>
<organism evidence="1 2">
    <name type="scientific">Pararge aegeria aegeria</name>
    <dbReference type="NCBI Taxonomy" id="348720"/>
    <lineage>
        <taxon>Eukaryota</taxon>
        <taxon>Metazoa</taxon>
        <taxon>Ecdysozoa</taxon>
        <taxon>Arthropoda</taxon>
        <taxon>Hexapoda</taxon>
        <taxon>Insecta</taxon>
        <taxon>Pterygota</taxon>
        <taxon>Neoptera</taxon>
        <taxon>Endopterygota</taxon>
        <taxon>Lepidoptera</taxon>
        <taxon>Glossata</taxon>
        <taxon>Ditrysia</taxon>
        <taxon>Papilionoidea</taxon>
        <taxon>Nymphalidae</taxon>
        <taxon>Satyrinae</taxon>
        <taxon>Satyrini</taxon>
        <taxon>Parargina</taxon>
        <taxon>Pararge</taxon>
    </lineage>
</organism>
<dbReference type="EMBL" id="CAKXAJ010019785">
    <property type="protein sequence ID" value="CAH2218668.1"/>
    <property type="molecule type" value="Genomic_DNA"/>
</dbReference>
<dbReference type="OrthoDB" id="407509at2759"/>
<keyword evidence="2" id="KW-1185">Reference proteome</keyword>
<protein>
    <submittedName>
        <fullName evidence="1">Jg13618 protein</fullName>
    </submittedName>
</protein>
<reference evidence="1" key="1">
    <citation type="submission" date="2022-03" db="EMBL/GenBank/DDBJ databases">
        <authorList>
            <person name="Lindestad O."/>
        </authorList>
    </citation>
    <scope>NUCLEOTIDE SEQUENCE</scope>
</reference>
<gene>
    <name evidence="1" type="primary">jg13618</name>
    <name evidence="1" type="ORF">PAEG_LOCUS6413</name>
</gene>
<dbReference type="AlphaFoldDB" id="A0A8S4QSY0"/>